<evidence type="ECO:0000313" key="3">
    <source>
        <dbReference type="Proteomes" id="UP001443914"/>
    </source>
</evidence>
<dbReference type="AlphaFoldDB" id="A0AAW1MRP2"/>
<evidence type="ECO:0000256" key="1">
    <source>
        <dbReference type="SAM" id="MobiDB-lite"/>
    </source>
</evidence>
<dbReference type="InterPro" id="IPR028322">
    <property type="entry name" value="PNRC-like_rgn"/>
</dbReference>
<dbReference type="PANTHER" id="PTHR33670">
    <property type="entry name" value="SPLICING FACTOR, PROLINE- AND GLUTAMINE-RICH-LIKE"/>
    <property type="match status" value="1"/>
</dbReference>
<sequence length="273" mass="30361">MESLLVEQSFSPRNQIKNHPKWKTHQHVVNNNNPHQLNQIGHQLSNNISRQGSLNQNYAPPQVMMHEFDMNMMNMMHGGFFLNNHHAPPYNYHVSNSLPPMPLAHHHQPPPLLPLPTVSRPAFRSLPPHPPLVSKRTPTKHKSPPKKENKKGSQKNNNKKSSAQLSAANNQPEKTKAMTDGLRKESGPDPGTLAKDLTRILLADLDGVVDEMDKFSGSVFSLAPHPSSLPLPKFFLRQSPQRKLSCNAEAAAAVAEVVDCGSSDNLSKLLKLR</sequence>
<accession>A0AAW1MRP2</accession>
<feature type="region of interest" description="Disordered" evidence="1">
    <location>
        <begin position="103"/>
        <end position="191"/>
    </location>
</feature>
<name>A0AAW1MRP2_SAPOF</name>
<organism evidence="2 3">
    <name type="scientific">Saponaria officinalis</name>
    <name type="common">Common soapwort</name>
    <name type="synonym">Lychnis saponaria</name>
    <dbReference type="NCBI Taxonomy" id="3572"/>
    <lineage>
        <taxon>Eukaryota</taxon>
        <taxon>Viridiplantae</taxon>
        <taxon>Streptophyta</taxon>
        <taxon>Embryophyta</taxon>
        <taxon>Tracheophyta</taxon>
        <taxon>Spermatophyta</taxon>
        <taxon>Magnoliopsida</taxon>
        <taxon>eudicotyledons</taxon>
        <taxon>Gunneridae</taxon>
        <taxon>Pentapetalae</taxon>
        <taxon>Caryophyllales</taxon>
        <taxon>Caryophyllaceae</taxon>
        <taxon>Caryophylleae</taxon>
        <taxon>Saponaria</taxon>
    </lineage>
</organism>
<protein>
    <submittedName>
        <fullName evidence="2">Uncharacterized protein</fullName>
    </submittedName>
</protein>
<gene>
    <name evidence="2" type="ORF">RND81_02G066700</name>
</gene>
<reference evidence="2" key="1">
    <citation type="submission" date="2024-03" db="EMBL/GenBank/DDBJ databases">
        <title>WGS assembly of Saponaria officinalis var. Norfolk2.</title>
        <authorList>
            <person name="Jenkins J."/>
            <person name="Shu S."/>
            <person name="Grimwood J."/>
            <person name="Barry K."/>
            <person name="Goodstein D."/>
            <person name="Schmutz J."/>
            <person name="Leebens-Mack J."/>
            <person name="Osbourn A."/>
        </authorList>
    </citation>
    <scope>NUCLEOTIDE SEQUENCE [LARGE SCALE GENOMIC DNA]</scope>
    <source>
        <strain evidence="2">JIC</strain>
    </source>
</reference>
<dbReference type="GO" id="GO:0016071">
    <property type="term" value="P:mRNA metabolic process"/>
    <property type="evidence" value="ECO:0007669"/>
    <property type="project" value="UniProtKB-ARBA"/>
</dbReference>
<feature type="compositionally biased region" description="Low complexity" evidence="1">
    <location>
        <begin position="154"/>
        <end position="171"/>
    </location>
</feature>
<proteinExistence type="predicted"/>
<feature type="compositionally biased region" description="Basic and acidic residues" evidence="1">
    <location>
        <begin position="173"/>
        <end position="187"/>
    </location>
</feature>
<comment type="caution">
    <text evidence="2">The sequence shown here is derived from an EMBL/GenBank/DDBJ whole genome shotgun (WGS) entry which is preliminary data.</text>
</comment>
<dbReference type="PANTHER" id="PTHR33670:SF14">
    <property type="entry name" value="T20H2.15 PROTEIN"/>
    <property type="match status" value="1"/>
</dbReference>
<keyword evidence="3" id="KW-1185">Reference proteome</keyword>
<evidence type="ECO:0000313" key="2">
    <source>
        <dbReference type="EMBL" id="KAK9748559.1"/>
    </source>
</evidence>
<dbReference type="Proteomes" id="UP001443914">
    <property type="component" value="Unassembled WGS sequence"/>
</dbReference>
<dbReference type="Pfam" id="PF15365">
    <property type="entry name" value="PNRC"/>
    <property type="match status" value="1"/>
</dbReference>
<dbReference type="EMBL" id="JBDFQZ010000002">
    <property type="protein sequence ID" value="KAK9748559.1"/>
    <property type="molecule type" value="Genomic_DNA"/>
</dbReference>